<evidence type="ECO:0000256" key="3">
    <source>
        <dbReference type="ARBA" id="ARBA00023054"/>
    </source>
</evidence>
<dbReference type="EMBL" id="JAMSHJ010000002">
    <property type="protein sequence ID" value="KAI5435838.1"/>
    <property type="molecule type" value="Genomic_DNA"/>
</dbReference>
<dbReference type="CDD" id="cd00265">
    <property type="entry name" value="MADS_MEF2_like"/>
    <property type="match status" value="1"/>
</dbReference>
<evidence type="ECO:0000313" key="10">
    <source>
        <dbReference type="Proteomes" id="UP001058974"/>
    </source>
</evidence>
<keyword evidence="4" id="KW-0238">DNA-binding</keyword>
<organism evidence="9 10">
    <name type="scientific">Pisum sativum</name>
    <name type="common">Garden pea</name>
    <name type="synonym">Lathyrus oleraceus</name>
    <dbReference type="NCBI Taxonomy" id="3888"/>
    <lineage>
        <taxon>Eukaryota</taxon>
        <taxon>Viridiplantae</taxon>
        <taxon>Streptophyta</taxon>
        <taxon>Embryophyta</taxon>
        <taxon>Tracheophyta</taxon>
        <taxon>Spermatophyta</taxon>
        <taxon>Magnoliopsida</taxon>
        <taxon>eudicotyledons</taxon>
        <taxon>Gunneridae</taxon>
        <taxon>Pentapetalae</taxon>
        <taxon>rosids</taxon>
        <taxon>fabids</taxon>
        <taxon>Fabales</taxon>
        <taxon>Fabaceae</taxon>
        <taxon>Papilionoideae</taxon>
        <taxon>50 kb inversion clade</taxon>
        <taxon>NPAAA clade</taxon>
        <taxon>Hologalegina</taxon>
        <taxon>IRL clade</taxon>
        <taxon>Fabeae</taxon>
        <taxon>Lathyrus</taxon>
    </lineage>
</organism>
<dbReference type="GO" id="GO:0005634">
    <property type="term" value="C:nucleus"/>
    <property type="evidence" value="ECO:0007669"/>
    <property type="project" value="UniProtKB-SubCell"/>
</dbReference>
<protein>
    <recommendedName>
        <fullName evidence="8">MADS-box domain-containing protein</fullName>
    </recommendedName>
</protein>
<evidence type="ECO:0000256" key="2">
    <source>
        <dbReference type="ARBA" id="ARBA00023015"/>
    </source>
</evidence>
<dbReference type="AlphaFoldDB" id="A0A9D4YAA5"/>
<keyword evidence="2" id="KW-0805">Transcription regulation</keyword>
<dbReference type="GO" id="GO:0045944">
    <property type="term" value="P:positive regulation of transcription by RNA polymerase II"/>
    <property type="evidence" value="ECO:0007669"/>
    <property type="project" value="InterPro"/>
</dbReference>
<dbReference type="Gramene" id="Psat02G0231700-T1">
    <property type="protein sequence ID" value="KAI5435838.1"/>
    <property type="gene ID" value="KIW84_022317"/>
</dbReference>
<name>A0A9D4YAA5_PEA</name>
<dbReference type="Pfam" id="PF00319">
    <property type="entry name" value="SRF-TF"/>
    <property type="match status" value="1"/>
</dbReference>
<dbReference type="InterPro" id="IPR033896">
    <property type="entry name" value="MEF2-like_N"/>
</dbReference>
<evidence type="ECO:0000256" key="6">
    <source>
        <dbReference type="ARBA" id="ARBA00023242"/>
    </source>
</evidence>
<dbReference type="Gramene" id="Psat2g075120.1">
    <property type="protein sequence ID" value="Psat2g075120.1.cds"/>
    <property type="gene ID" value="Psat2g075120"/>
</dbReference>
<keyword evidence="10" id="KW-1185">Reference proteome</keyword>
<dbReference type="GO" id="GO:0000977">
    <property type="term" value="F:RNA polymerase II transcription regulatory region sequence-specific DNA binding"/>
    <property type="evidence" value="ECO:0007669"/>
    <property type="project" value="InterPro"/>
</dbReference>
<feature type="region of interest" description="Disordered" evidence="7">
    <location>
        <begin position="320"/>
        <end position="357"/>
    </location>
</feature>
<accession>A0A9D4YAA5</accession>
<dbReference type="PROSITE" id="PS00350">
    <property type="entry name" value="MADS_BOX_1"/>
    <property type="match status" value="1"/>
</dbReference>
<dbReference type="PRINTS" id="PR00404">
    <property type="entry name" value="MADSDOMAIN"/>
</dbReference>
<feature type="domain" description="MADS-box" evidence="8">
    <location>
        <begin position="1"/>
        <end position="61"/>
    </location>
</feature>
<dbReference type="InterPro" id="IPR036879">
    <property type="entry name" value="TF_MADSbox_sf"/>
</dbReference>
<dbReference type="SUPFAM" id="SSF55455">
    <property type="entry name" value="SRF-like"/>
    <property type="match status" value="1"/>
</dbReference>
<dbReference type="InterPro" id="IPR002100">
    <property type="entry name" value="TF_MADSbox"/>
</dbReference>
<keyword evidence="3" id="KW-0175">Coiled coil</keyword>
<evidence type="ECO:0000256" key="1">
    <source>
        <dbReference type="ARBA" id="ARBA00004123"/>
    </source>
</evidence>
<dbReference type="OrthoDB" id="1898716at2759"/>
<dbReference type="Gene3D" id="3.40.1810.10">
    <property type="entry name" value="Transcription factor, MADS-box"/>
    <property type="match status" value="1"/>
</dbReference>
<keyword evidence="5" id="KW-0804">Transcription</keyword>
<evidence type="ECO:0000313" key="9">
    <source>
        <dbReference type="EMBL" id="KAI5435838.1"/>
    </source>
</evidence>
<dbReference type="SMART" id="SM00432">
    <property type="entry name" value="MADS"/>
    <property type="match status" value="1"/>
</dbReference>
<evidence type="ECO:0000256" key="4">
    <source>
        <dbReference type="ARBA" id="ARBA00023125"/>
    </source>
</evidence>
<keyword evidence="6" id="KW-0539">Nucleus</keyword>
<evidence type="ECO:0000256" key="7">
    <source>
        <dbReference type="SAM" id="MobiDB-lite"/>
    </source>
</evidence>
<gene>
    <name evidence="9" type="ORF">KIW84_022317</name>
</gene>
<proteinExistence type="predicted"/>
<dbReference type="GO" id="GO:0046983">
    <property type="term" value="F:protein dimerization activity"/>
    <property type="evidence" value="ECO:0007669"/>
    <property type="project" value="InterPro"/>
</dbReference>
<feature type="compositionally biased region" description="Polar residues" evidence="7">
    <location>
        <begin position="335"/>
        <end position="357"/>
    </location>
</feature>
<evidence type="ECO:0000256" key="5">
    <source>
        <dbReference type="ARBA" id="ARBA00023163"/>
    </source>
</evidence>
<evidence type="ECO:0000259" key="8">
    <source>
        <dbReference type="PROSITE" id="PS50066"/>
    </source>
</evidence>
<dbReference type="Proteomes" id="UP001058974">
    <property type="component" value="Chromosome 2"/>
</dbReference>
<dbReference type="PANTHER" id="PTHR48019">
    <property type="entry name" value="SERUM RESPONSE FACTOR HOMOLOG"/>
    <property type="match status" value="1"/>
</dbReference>
<comment type="subcellular location">
    <subcellularLocation>
        <location evidence="1">Nucleus</location>
    </subcellularLocation>
</comment>
<dbReference type="GO" id="GO:0010152">
    <property type="term" value="P:pollen maturation"/>
    <property type="evidence" value="ECO:0007669"/>
    <property type="project" value="UniProtKB-ARBA"/>
</dbReference>
<dbReference type="InterPro" id="IPR050142">
    <property type="entry name" value="MADS-box/MEF2_TF"/>
</dbReference>
<sequence>MGRVKLEIKRIENTTNRQVTFSKRRNGLIKKAYELSILCDIDIALVMFSPSNRLSHFSGKRRIEDVLTRYINLPDQERDNAVSFPEVPYRRGIQNKEYLLRTLQQLRSENDIALHMSNPGDINSEIEELQQEVSRLQQQLQIAEEQIRIYEPDPLKMTSMTELETSEKNIVETLARVMQRKELLLNNHLSSYDPSGIQGMSSTFENVGWLQDGSQNHQNIFDASAPMDPLRDLSSTVYGSFSQGTSSNVDPRGIGECHVANTNDSNLQTWPQGYTLYPHHQQHQHQQHHHMQHDMVGTDHHQHHHHHNIQDMMPHGQMNMPITASQVEPPKNESSDQYDQCKQPNHQLNSCSMTHTN</sequence>
<comment type="caution">
    <text evidence="9">The sequence shown here is derived from an EMBL/GenBank/DDBJ whole genome shotgun (WGS) entry which is preliminary data.</text>
</comment>
<reference evidence="9 10" key="1">
    <citation type="journal article" date="2022" name="Nat. Genet.">
        <title>Improved pea reference genome and pan-genome highlight genomic features and evolutionary characteristics.</title>
        <authorList>
            <person name="Yang T."/>
            <person name="Liu R."/>
            <person name="Luo Y."/>
            <person name="Hu S."/>
            <person name="Wang D."/>
            <person name="Wang C."/>
            <person name="Pandey M.K."/>
            <person name="Ge S."/>
            <person name="Xu Q."/>
            <person name="Li N."/>
            <person name="Li G."/>
            <person name="Huang Y."/>
            <person name="Saxena R.K."/>
            <person name="Ji Y."/>
            <person name="Li M."/>
            <person name="Yan X."/>
            <person name="He Y."/>
            <person name="Liu Y."/>
            <person name="Wang X."/>
            <person name="Xiang C."/>
            <person name="Varshney R.K."/>
            <person name="Ding H."/>
            <person name="Gao S."/>
            <person name="Zong X."/>
        </authorList>
    </citation>
    <scope>NUCLEOTIDE SEQUENCE [LARGE SCALE GENOMIC DNA]</scope>
    <source>
        <strain evidence="9 10">cv. Zhongwan 6</strain>
    </source>
</reference>
<dbReference type="PROSITE" id="PS50066">
    <property type="entry name" value="MADS_BOX_2"/>
    <property type="match status" value="1"/>
</dbReference>
<dbReference type="GO" id="GO:0080092">
    <property type="term" value="P:regulation of pollen tube growth"/>
    <property type="evidence" value="ECO:0007669"/>
    <property type="project" value="UniProtKB-ARBA"/>
</dbReference>
<dbReference type="FunFam" id="3.40.1810.10:FF:000014">
    <property type="entry name" value="MADS-box transcription factor 41"/>
    <property type="match status" value="1"/>
</dbReference>